<comment type="caution">
    <text evidence="6">The sequence shown here is derived from an EMBL/GenBank/DDBJ whole genome shotgun (WGS) entry which is preliminary data.</text>
</comment>
<keyword evidence="2 3" id="KW-0378">Hydrolase</keyword>
<evidence type="ECO:0000256" key="4">
    <source>
        <dbReference type="SAM" id="MobiDB-lite"/>
    </source>
</evidence>
<dbReference type="FunFam" id="3.10.129.10:FF:000024">
    <property type="entry name" value="Acyl-CoA hydrolase"/>
    <property type="match status" value="1"/>
</dbReference>
<dbReference type="OrthoDB" id="9809430at2"/>
<evidence type="ECO:0000313" key="6">
    <source>
        <dbReference type="EMBL" id="OZM74184.1"/>
    </source>
</evidence>
<dbReference type="PANTHER" id="PTHR11049:SF16">
    <property type="entry name" value="PROTEIN VDLD"/>
    <property type="match status" value="1"/>
</dbReference>
<dbReference type="PROSITE" id="PS51770">
    <property type="entry name" value="HOTDOG_ACOT"/>
    <property type="match status" value="1"/>
</dbReference>
<feature type="domain" description="HotDog ACOT-type" evidence="5">
    <location>
        <begin position="1"/>
        <end position="104"/>
    </location>
</feature>
<dbReference type="CDD" id="cd03442">
    <property type="entry name" value="BFIT_BACH"/>
    <property type="match status" value="1"/>
</dbReference>
<dbReference type="Pfam" id="PF03061">
    <property type="entry name" value="4HBT"/>
    <property type="match status" value="1"/>
</dbReference>
<dbReference type="InParanoid" id="A0A263D6N7"/>
<dbReference type="PANTHER" id="PTHR11049">
    <property type="entry name" value="ACYL COENZYME A THIOESTER HYDROLASE"/>
    <property type="match status" value="1"/>
</dbReference>
<reference evidence="6 7" key="1">
    <citation type="submission" date="2017-07" db="EMBL/GenBank/DDBJ databases">
        <title>Amycolatopsis antarcticus sp. nov., isolated from the surface of an Antarcticus brown macroalga.</title>
        <authorList>
            <person name="Wang J."/>
            <person name="Leiva S."/>
            <person name="Huang J."/>
            <person name="Huang Y."/>
        </authorList>
    </citation>
    <scope>NUCLEOTIDE SEQUENCE [LARGE SCALE GENOMIC DNA]</scope>
    <source>
        <strain evidence="6 7">AU-G6</strain>
    </source>
</reference>
<dbReference type="GO" id="GO:0006637">
    <property type="term" value="P:acyl-CoA metabolic process"/>
    <property type="evidence" value="ECO:0007669"/>
    <property type="project" value="TreeGrafter"/>
</dbReference>
<gene>
    <name evidence="6" type="ORF">CFN78_06595</name>
</gene>
<dbReference type="EMBL" id="NKYE01000003">
    <property type="protein sequence ID" value="OZM74184.1"/>
    <property type="molecule type" value="Genomic_DNA"/>
</dbReference>
<evidence type="ECO:0000256" key="2">
    <source>
        <dbReference type="ARBA" id="ARBA00022801"/>
    </source>
</evidence>
<comment type="similarity">
    <text evidence="1">Belongs to the acyl coenzyme A hydrolase family.</text>
</comment>
<evidence type="ECO:0000313" key="7">
    <source>
        <dbReference type="Proteomes" id="UP000242444"/>
    </source>
</evidence>
<evidence type="ECO:0000256" key="1">
    <source>
        <dbReference type="ARBA" id="ARBA00010458"/>
    </source>
</evidence>
<dbReference type="InterPro" id="IPR029069">
    <property type="entry name" value="HotDog_dom_sf"/>
</dbReference>
<dbReference type="Gene3D" id="3.10.129.10">
    <property type="entry name" value="Hotdog Thioesterase"/>
    <property type="match status" value="1"/>
</dbReference>
<evidence type="ECO:0000256" key="3">
    <source>
        <dbReference type="PROSITE-ProRule" id="PRU01106"/>
    </source>
</evidence>
<dbReference type="InterPro" id="IPR006683">
    <property type="entry name" value="Thioestr_dom"/>
</dbReference>
<dbReference type="AlphaFoldDB" id="A0A263D6N7"/>
<dbReference type="InterPro" id="IPR040170">
    <property type="entry name" value="Cytosol_ACT"/>
</dbReference>
<dbReference type="GO" id="GO:0052816">
    <property type="term" value="F:long-chain fatty acyl-CoA hydrolase activity"/>
    <property type="evidence" value="ECO:0007669"/>
    <property type="project" value="TreeGrafter"/>
</dbReference>
<dbReference type="GO" id="GO:0005829">
    <property type="term" value="C:cytosol"/>
    <property type="evidence" value="ECO:0007669"/>
    <property type="project" value="TreeGrafter"/>
</dbReference>
<proteinExistence type="inferred from homology"/>
<organism evidence="6 7">
    <name type="scientific">Amycolatopsis antarctica</name>
    <dbReference type="NCBI Taxonomy" id="1854586"/>
    <lineage>
        <taxon>Bacteria</taxon>
        <taxon>Bacillati</taxon>
        <taxon>Actinomycetota</taxon>
        <taxon>Actinomycetes</taxon>
        <taxon>Pseudonocardiales</taxon>
        <taxon>Pseudonocardiaceae</taxon>
        <taxon>Amycolatopsis</taxon>
    </lineage>
</organism>
<name>A0A263D6N7_9PSEU</name>
<sequence length="165" mass="17716">MDSHDTNLLGTVHGGVVMKLVDSVAGVVAARHSNGPAVTAALDEMAFLVPVRVGDVVHVNSQVNWAGRSSMEIGVQVLADRWDESVPPVRVATAYLAFVATDADGAPRPVPPVLPETPEDERRYREAQIRREHRLAKRRAILDSRARAVTPSVGPPVVPRNGHSG</sequence>
<evidence type="ECO:0000259" key="5">
    <source>
        <dbReference type="PROSITE" id="PS51770"/>
    </source>
</evidence>
<dbReference type="SUPFAM" id="SSF54637">
    <property type="entry name" value="Thioesterase/thiol ester dehydrase-isomerase"/>
    <property type="match status" value="1"/>
</dbReference>
<protein>
    <submittedName>
        <fullName evidence="6">Acyl-CoA thioesterase</fullName>
    </submittedName>
</protein>
<dbReference type="InterPro" id="IPR033120">
    <property type="entry name" value="HOTDOG_ACOT"/>
</dbReference>
<feature type="region of interest" description="Disordered" evidence="4">
    <location>
        <begin position="146"/>
        <end position="165"/>
    </location>
</feature>
<accession>A0A263D6N7</accession>
<keyword evidence="7" id="KW-1185">Reference proteome</keyword>
<dbReference type="Proteomes" id="UP000242444">
    <property type="component" value="Unassembled WGS sequence"/>
</dbReference>